<protein>
    <submittedName>
        <fullName evidence="1">Uncharacterized protein</fullName>
    </submittedName>
</protein>
<evidence type="ECO:0000313" key="2">
    <source>
        <dbReference type="Proteomes" id="UP000077202"/>
    </source>
</evidence>
<gene>
    <name evidence="1" type="ORF">AXG93_3911s1150</name>
</gene>
<name>A0A176W465_MARPO</name>
<reference evidence="1" key="1">
    <citation type="submission" date="2016-03" db="EMBL/GenBank/DDBJ databases">
        <title>Mechanisms controlling the formation of the plant cell surface in tip-growing cells are functionally conserved among land plants.</title>
        <authorList>
            <person name="Honkanen S."/>
            <person name="Jones V.A."/>
            <person name="Morieri G."/>
            <person name="Champion C."/>
            <person name="Hetherington A.J."/>
            <person name="Kelly S."/>
            <person name="Saint-Marcoux D."/>
            <person name="Proust H."/>
            <person name="Prescott H."/>
            <person name="Dolan L."/>
        </authorList>
    </citation>
    <scope>NUCLEOTIDE SEQUENCE [LARGE SCALE GENOMIC DNA]</scope>
    <source>
        <tissue evidence="1">Whole gametophyte</tissue>
    </source>
</reference>
<evidence type="ECO:0000313" key="1">
    <source>
        <dbReference type="EMBL" id="OAE27433.1"/>
    </source>
</evidence>
<organism evidence="1 2">
    <name type="scientific">Marchantia polymorpha subsp. ruderalis</name>
    <dbReference type="NCBI Taxonomy" id="1480154"/>
    <lineage>
        <taxon>Eukaryota</taxon>
        <taxon>Viridiplantae</taxon>
        <taxon>Streptophyta</taxon>
        <taxon>Embryophyta</taxon>
        <taxon>Marchantiophyta</taxon>
        <taxon>Marchantiopsida</taxon>
        <taxon>Marchantiidae</taxon>
        <taxon>Marchantiales</taxon>
        <taxon>Marchantiaceae</taxon>
        <taxon>Marchantia</taxon>
    </lineage>
</organism>
<comment type="caution">
    <text evidence="1">The sequence shown here is derived from an EMBL/GenBank/DDBJ whole genome shotgun (WGS) entry which is preliminary data.</text>
</comment>
<dbReference type="AlphaFoldDB" id="A0A176W465"/>
<proteinExistence type="predicted"/>
<accession>A0A176W465</accession>
<keyword evidence="2" id="KW-1185">Reference proteome</keyword>
<dbReference type="EMBL" id="LVLJ01001899">
    <property type="protein sequence ID" value="OAE27433.1"/>
    <property type="molecule type" value="Genomic_DNA"/>
</dbReference>
<sequence>MLRRTASEGWRSYEPCSVLEGAAGGQELRCAALPVRSIARGSLEMRERLASGSGRVSVCVVELFGSVVAFKLRSLYGEGPILHGELRGDGRWSDLMLV</sequence>
<dbReference type="Proteomes" id="UP000077202">
    <property type="component" value="Unassembled WGS sequence"/>
</dbReference>